<evidence type="ECO:0000256" key="6">
    <source>
        <dbReference type="ARBA" id="ARBA00022833"/>
    </source>
</evidence>
<dbReference type="KEGG" id="ole:K0B96_02565"/>
<feature type="active site" description="Proton donor" evidence="8">
    <location>
        <position position="469"/>
    </location>
</feature>
<dbReference type="InterPro" id="IPR001570">
    <property type="entry name" value="Peptidase_M4_C_domain"/>
</dbReference>
<keyword evidence="11" id="KW-1185">Reference proteome</keyword>
<dbReference type="InterPro" id="IPR013783">
    <property type="entry name" value="Ig-like_fold"/>
</dbReference>
<organism evidence="10 11">
    <name type="scientific">Horticoccus luteus</name>
    <dbReference type="NCBI Taxonomy" id="2862869"/>
    <lineage>
        <taxon>Bacteria</taxon>
        <taxon>Pseudomonadati</taxon>
        <taxon>Verrucomicrobiota</taxon>
        <taxon>Opitutia</taxon>
        <taxon>Opitutales</taxon>
        <taxon>Opitutaceae</taxon>
        <taxon>Horticoccus</taxon>
    </lineage>
</organism>
<dbReference type="RefSeq" id="WP_220163481.1">
    <property type="nucleotide sequence ID" value="NZ_CP080507.1"/>
</dbReference>
<dbReference type="InterPro" id="IPR007110">
    <property type="entry name" value="Ig-like_dom"/>
</dbReference>
<dbReference type="GO" id="GO:0006508">
    <property type="term" value="P:proteolysis"/>
    <property type="evidence" value="ECO:0007669"/>
    <property type="project" value="UniProtKB-KW"/>
</dbReference>
<protein>
    <submittedName>
        <fullName evidence="10">M4 family metallopeptidase</fullName>
    </submittedName>
</protein>
<dbReference type="SUPFAM" id="SSF48726">
    <property type="entry name" value="Immunoglobulin"/>
    <property type="match status" value="1"/>
</dbReference>
<feature type="active site" evidence="8">
    <location>
        <position position="387"/>
    </location>
</feature>
<keyword evidence="2" id="KW-0645">Protease</keyword>
<proteinExistence type="inferred from homology"/>
<dbReference type="SMART" id="SM00408">
    <property type="entry name" value="IGc2"/>
    <property type="match status" value="1"/>
</dbReference>
<dbReference type="CDD" id="cd09597">
    <property type="entry name" value="M4_TLP"/>
    <property type="match status" value="1"/>
</dbReference>
<dbReference type="InterPro" id="IPR050728">
    <property type="entry name" value="Zinc_Metalloprotease_M4"/>
</dbReference>
<dbReference type="PROSITE" id="PS50835">
    <property type="entry name" value="IG_LIKE"/>
    <property type="match status" value="1"/>
</dbReference>
<dbReference type="SUPFAM" id="SSF82171">
    <property type="entry name" value="DPP6 N-terminal domain-like"/>
    <property type="match status" value="1"/>
</dbReference>
<dbReference type="Pfam" id="PF07504">
    <property type="entry name" value="FTP"/>
    <property type="match status" value="1"/>
</dbReference>
<keyword evidence="4" id="KW-0732">Signal</keyword>
<evidence type="ECO:0000256" key="3">
    <source>
        <dbReference type="ARBA" id="ARBA00022723"/>
    </source>
</evidence>
<evidence type="ECO:0000256" key="8">
    <source>
        <dbReference type="PIRSR" id="PIRSR623612-1"/>
    </source>
</evidence>
<evidence type="ECO:0000313" key="11">
    <source>
        <dbReference type="Proteomes" id="UP000825051"/>
    </source>
</evidence>
<dbReference type="PRINTS" id="PR00730">
    <property type="entry name" value="THERMOLYSIN"/>
</dbReference>
<dbReference type="Pfam" id="PF02868">
    <property type="entry name" value="Peptidase_M4_C"/>
    <property type="match status" value="1"/>
</dbReference>
<comment type="similarity">
    <text evidence="1">Belongs to the peptidase M4 family.</text>
</comment>
<accession>A0A8F9TXF0</accession>
<dbReference type="PANTHER" id="PTHR33794">
    <property type="entry name" value="BACILLOLYSIN"/>
    <property type="match status" value="1"/>
</dbReference>
<dbReference type="Gene3D" id="3.10.450.490">
    <property type="match status" value="1"/>
</dbReference>
<dbReference type="PANTHER" id="PTHR33794:SF1">
    <property type="entry name" value="BACILLOLYSIN"/>
    <property type="match status" value="1"/>
</dbReference>
<reference evidence="10" key="1">
    <citation type="submission" date="2021-08" db="EMBL/GenBank/DDBJ databases">
        <title>Genome of a novel bacterium of the phylum Verrucomicrobia, Oleiharenicola sp. KSB-15.</title>
        <authorList>
            <person name="Chung J.-H."/>
            <person name="Ahn J.-H."/>
            <person name="Yoon Y."/>
            <person name="Kim D.-Y."/>
            <person name="An S.-H."/>
            <person name="Park I."/>
            <person name="Yeon J."/>
        </authorList>
    </citation>
    <scope>NUCLEOTIDE SEQUENCE</scope>
    <source>
        <strain evidence="10">KSB-15</strain>
    </source>
</reference>
<dbReference type="InterPro" id="IPR003598">
    <property type="entry name" value="Ig_sub2"/>
</dbReference>
<dbReference type="SMART" id="SM00409">
    <property type="entry name" value="IG"/>
    <property type="match status" value="1"/>
</dbReference>
<name>A0A8F9TXF0_9BACT</name>
<evidence type="ECO:0000256" key="5">
    <source>
        <dbReference type="ARBA" id="ARBA00022801"/>
    </source>
</evidence>
<dbReference type="GO" id="GO:0046872">
    <property type="term" value="F:metal ion binding"/>
    <property type="evidence" value="ECO:0007669"/>
    <property type="project" value="UniProtKB-KW"/>
</dbReference>
<keyword evidence="3" id="KW-0479">Metal-binding</keyword>
<evidence type="ECO:0000256" key="4">
    <source>
        <dbReference type="ARBA" id="ARBA00022729"/>
    </source>
</evidence>
<dbReference type="Gene3D" id="3.10.170.10">
    <property type="match status" value="1"/>
</dbReference>
<dbReference type="InterPro" id="IPR013856">
    <property type="entry name" value="Peptidase_M4_domain"/>
</dbReference>
<dbReference type="InterPro" id="IPR027268">
    <property type="entry name" value="Peptidase_M4/M1_CTD_sf"/>
</dbReference>
<evidence type="ECO:0000256" key="7">
    <source>
        <dbReference type="ARBA" id="ARBA00023049"/>
    </source>
</evidence>
<dbReference type="InterPro" id="IPR011096">
    <property type="entry name" value="FTP_domain"/>
</dbReference>
<dbReference type="SUPFAM" id="SSF55486">
    <property type="entry name" value="Metalloproteases ('zincins'), catalytic domain"/>
    <property type="match status" value="1"/>
</dbReference>
<dbReference type="InterPro" id="IPR003599">
    <property type="entry name" value="Ig_sub"/>
</dbReference>
<keyword evidence="5" id="KW-0378">Hydrolase</keyword>
<dbReference type="Gene3D" id="2.60.40.10">
    <property type="entry name" value="Immunoglobulins"/>
    <property type="match status" value="1"/>
</dbReference>
<dbReference type="EMBL" id="CP080507">
    <property type="protein sequence ID" value="QYM79518.1"/>
    <property type="molecule type" value="Genomic_DNA"/>
</dbReference>
<dbReference type="Pfam" id="PF01447">
    <property type="entry name" value="Peptidase_M4"/>
    <property type="match status" value="1"/>
</dbReference>
<evidence type="ECO:0000256" key="2">
    <source>
        <dbReference type="ARBA" id="ARBA00022670"/>
    </source>
</evidence>
<sequence>MRTALRVHNPTANHRLQSVPVRARNFPAPLEPQLSTAQRKVLQKLRWGPAKELMYRGDAADATVRTLASPALALGSPGGPEEAVSAVIRFTQTNKELFLLSNPAQELAVTTIDAIDGSGYVVRLQQRYDGIPVWPSEIIGNVSETGVLTVIAGSYIPTPSLASTQPSIEKAEAIEVALARGGFPAAAQGLTTEAKLVVFGDKGNVPELAYHVTMETPDERRSTFVSAVTGLVLLSYSEICDASATGSGVDLLGATRTLNVSTSGASYVLKDTSKAMYVPATGKGAISIYDAGEVATSSPPIGGSANLNGGYVPAAVSAAYNLSRVYDFYAGALSRISFDNLGADVIAVVRARNADGTTLSNAFWNSHFLTFGSGDRYPAALDVVAHEFTHAVTGSTAQLVYQGESGALNESFSDIMGEACEGYMTGAADWLVGTSLLRPSRSLSAPALFGQPASMSGYVRTTNDNGGVHMNSGIPNHAFYLLAEGLEGGGIGITAARDIFYRALRTKLTSRSTFYDLRSACVLAAGELYGAGEIQAQKTGQAFDAVEIYDAASVAEPQDLTPVSGADAYLFVYKELDGNSYLKRREAARGDGSALVPISAQPVSVSTRVSITADGSTAVFVSATHDLVAVGTDGSFDERARAPGVFNSVSISADGKYLAAIARDPTTGRAANKLFFVNRDDGVSQAIDLYAPSMDGPSGLQLIAVDEVDLSPDGQIALFDGLASTTLGDGTMIKGWSIFAVDLQTLSIYSLAGPYAGIDIGNPSFGRVSSGRALLEFNSPTSSGVIAVDLLHGAVATVSSYSPGSIYYAYPRYSAADDFVVFTNDYFDFGSLSYQPRVARISLQPDKITPKGVSSVLNAPAYSGLSYRRGVFAGPPLLTVSVLATSIGKGQSTAFRISRIGGDQAIRVPVLFKATGTARPGIDFNPVPLGVDLPAGSSFVDVPISTASTVSPGTRTVTMALDRTSYYLISGDGQAVLAINGPPEIVVAPESQFIVQGGTAVFNVGFIGGGVTFQWYHDGTMIAGATSATLSLANVQKGSAGSYWCVLTNTAGSTSTSAVALSVTPAAYLSNLSVRASLPAGETLITGFVVEGGAKPVLVRAAGPALNRYGITGCSDPGLKLFNAINTLVGENDDWDMSLASVFGDLGAFQFDVGSKDAAFMPSFNGPHTVHVSGAATGLVLVEAYDAGSNDGRALVNVSARYHVGTGSEILIAGIVVAGEGSRQVLLRAVGPKLATYGVADILSDPKLEVYRDGTLIGSNDNWASSLESTFSVVGAFPLETGSKDAAMVLELAAGRPYTIQVSGANGGSGEALVEVYALP</sequence>
<keyword evidence="7" id="KW-0482">Metalloprotease</keyword>
<dbReference type="Gene3D" id="1.10.390.10">
    <property type="entry name" value="Neutral Protease Domain 2"/>
    <property type="match status" value="1"/>
</dbReference>
<dbReference type="InterPro" id="IPR036179">
    <property type="entry name" value="Ig-like_dom_sf"/>
</dbReference>
<dbReference type="GO" id="GO:0004222">
    <property type="term" value="F:metalloendopeptidase activity"/>
    <property type="evidence" value="ECO:0007669"/>
    <property type="project" value="InterPro"/>
</dbReference>
<evidence type="ECO:0000256" key="1">
    <source>
        <dbReference type="ARBA" id="ARBA00009388"/>
    </source>
</evidence>
<feature type="domain" description="Ig-like" evidence="9">
    <location>
        <begin position="983"/>
        <end position="1062"/>
    </location>
</feature>
<dbReference type="InterPro" id="IPR023612">
    <property type="entry name" value="Peptidase_M4"/>
</dbReference>
<evidence type="ECO:0000259" key="9">
    <source>
        <dbReference type="PROSITE" id="PS50835"/>
    </source>
</evidence>
<gene>
    <name evidence="10" type="ORF">K0B96_02565</name>
</gene>
<evidence type="ECO:0000313" key="10">
    <source>
        <dbReference type="EMBL" id="QYM79518.1"/>
    </source>
</evidence>
<dbReference type="Proteomes" id="UP000825051">
    <property type="component" value="Chromosome"/>
</dbReference>
<keyword evidence="6" id="KW-0862">Zinc</keyword>